<feature type="compositionally biased region" description="Low complexity" evidence="1">
    <location>
        <begin position="140"/>
        <end position="170"/>
    </location>
</feature>
<evidence type="ECO:0008006" key="5">
    <source>
        <dbReference type="Google" id="ProtNLM"/>
    </source>
</evidence>
<evidence type="ECO:0000256" key="2">
    <source>
        <dbReference type="SAM" id="Phobius"/>
    </source>
</evidence>
<comment type="caution">
    <text evidence="3">The sequence shown here is derived from an EMBL/GenBank/DDBJ whole genome shotgun (WGS) entry which is preliminary data.</text>
</comment>
<reference evidence="3 4" key="1">
    <citation type="journal article" date="2019" name="Syst. Appl. Microbiol.">
        <title>Characterization of Bifidobacterium species in feaces of the Egyptian fruit bat: Description of B. vespertilionis sp. nov. and B. rousetti sp. nov.</title>
        <authorList>
            <person name="Modesto M."/>
            <person name="Satti M."/>
            <person name="Watanabe K."/>
            <person name="Puglisi E."/>
            <person name="Morelli L."/>
            <person name="Huang C.-H."/>
            <person name="Liou J.-S."/>
            <person name="Miyashita M."/>
            <person name="Tamura T."/>
            <person name="Saito S."/>
            <person name="Mori K."/>
            <person name="Huang L."/>
            <person name="Sciavilla P."/>
            <person name="Sandri C."/>
            <person name="Spiezio C."/>
            <person name="Vitali F."/>
            <person name="Cavalieri D."/>
            <person name="Perpetuini G."/>
            <person name="Tofalo R."/>
            <person name="Bonetti A."/>
            <person name="Arita M."/>
            <person name="Mattarelli P."/>
        </authorList>
    </citation>
    <scope>NUCLEOTIDE SEQUENCE [LARGE SCALE GENOMIC DNA]</scope>
    <source>
        <strain evidence="3 4">RST17</strain>
    </source>
</reference>
<dbReference type="Proteomes" id="UP000410049">
    <property type="component" value="Unassembled WGS sequence"/>
</dbReference>
<feature type="region of interest" description="Disordered" evidence="1">
    <location>
        <begin position="1"/>
        <end position="20"/>
    </location>
</feature>
<feature type="region of interest" description="Disordered" evidence="1">
    <location>
        <begin position="382"/>
        <end position="459"/>
    </location>
</feature>
<sequence>MNAEEQTTEPDRDAESKRPTRHAKIMRGVVTPIFGLLAVTAIVLGVLNATMWKPSAEITASASVTGTQYIVTDAGVLNLLDQNTTLTAESKSSSDQVCVALGPAKDVTGWIGQDSYQRVTGMSSWSELSVERAGSGNSGGSSSSSDDSSDSSGTSGSAAGPTAGTAAGSTAKDEVAFKDSEMWTSVKCGKGSATLNVTKATGATVAIVELGDDASDATVKLHWVRSQVPDFAMPFYLSGGLLAVIAVLCASVFAMPPHKRRNKRIIEGTAHEIVEAGLSFAERAERAAAGGAPSYPTAAANGGRKRRRHAGHRRGAKPAGESVAEDRPQSPVIIDPASRNLVADQQHASAASTESPATVLAGSAEHAGNAASDATGVSGASAASAASSESGQSAAPNGTNGTNVPRESRSSVASADADVESTSVITPDELQAYFARLARESQESNTNGDAQNDGQGESR</sequence>
<keyword evidence="2" id="KW-1133">Transmembrane helix</keyword>
<feature type="compositionally biased region" description="Polar residues" evidence="1">
    <location>
        <begin position="443"/>
        <end position="459"/>
    </location>
</feature>
<keyword evidence="2" id="KW-0812">Transmembrane</keyword>
<evidence type="ECO:0000313" key="3">
    <source>
        <dbReference type="EMBL" id="KAA8828479.1"/>
    </source>
</evidence>
<feature type="compositionally biased region" description="Low complexity" evidence="1">
    <location>
        <begin position="289"/>
        <end position="302"/>
    </location>
</feature>
<gene>
    <name evidence="3" type="ORF">EMO91_04845</name>
</gene>
<dbReference type="RefSeq" id="WP_150379028.1">
    <property type="nucleotide sequence ID" value="NZ_RZUH01000003.1"/>
</dbReference>
<feature type="compositionally biased region" description="Low complexity" evidence="1">
    <location>
        <begin position="382"/>
        <end position="395"/>
    </location>
</feature>
<evidence type="ECO:0000313" key="4">
    <source>
        <dbReference type="Proteomes" id="UP000410049"/>
    </source>
</evidence>
<keyword evidence="2" id="KW-0472">Membrane</keyword>
<feature type="compositionally biased region" description="Basic and acidic residues" evidence="1">
    <location>
        <begin position="9"/>
        <end position="18"/>
    </location>
</feature>
<protein>
    <recommendedName>
        <fullName evidence="5">GTPase</fullName>
    </recommendedName>
</protein>
<feature type="compositionally biased region" description="Basic residues" evidence="1">
    <location>
        <begin position="303"/>
        <end position="316"/>
    </location>
</feature>
<organism evidence="3 4">
    <name type="scientific">Bifidobacterium myosotis</name>
    <dbReference type="NCBI Taxonomy" id="1630166"/>
    <lineage>
        <taxon>Bacteria</taxon>
        <taxon>Bacillati</taxon>
        <taxon>Actinomycetota</taxon>
        <taxon>Actinomycetes</taxon>
        <taxon>Bifidobacteriales</taxon>
        <taxon>Bifidobacteriaceae</taxon>
        <taxon>Bifidobacterium</taxon>
    </lineage>
</organism>
<proteinExistence type="predicted"/>
<dbReference type="EMBL" id="RZUH01000003">
    <property type="protein sequence ID" value="KAA8828479.1"/>
    <property type="molecule type" value="Genomic_DNA"/>
</dbReference>
<dbReference type="AlphaFoldDB" id="A0A5M9ZM04"/>
<feature type="region of interest" description="Disordered" evidence="1">
    <location>
        <begin position="289"/>
        <end position="330"/>
    </location>
</feature>
<feature type="region of interest" description="Disordered" evidence="1">
    <location>
        <begin position="127"/>
        <end position="170"/>
    </location>
</feature>
<feature type="compositionally biased region" description="Polar residues" evidence="1">
    <location>
        <begin position="396"/>
        <end position="405"/>
    </location>
</feature>
<evidence type="ECO:0000256" key="1">
    <source>
        <dbReference type="SAM" id="MobiDB-lite"/>
    </source>
</evidence>
<feature type="transmembrane region" description="Helical" evidence="2">
    <location>
        <begin position="235"/>
        <end position="255"/>
    </location>
</feature>
<accession>A0A5M9ZM04</accession>
<feature type="transmembrane region" description="Helical" evidence="2">
    <location>
        <begin position="25"/>
        <end position="47"/>
    </location>
</feature>
<name>A0A5M9ZM04_9BIFI</name>